<evidence type="ECO:0000313" key="6">
    <source>
        <dbReference type="Proteomes" id="UP000028730"/>
    </source>
</evidence>
<dbReference type="Gene3D" id="3.40.50.1820">
    <property type="entry name" value="alpha/beta hydrolase"/>
    <property type="match status" value="1"/>
</dbReference>
<dbReference type="AlphaFoldDB" id="A0A086BPF2"/>
<sequence>MDMSEHSVEESTEGGFPGNGSEVGLGRSSSVVPGRFGEPLEISHAVYSRGGGRLQLGRPLFLCLHGWGSNELDLADMMRYVAPGNDYVSLRAPLVLEAEAPGEFGSGAGAYSWFHDSVPSGEDRDRDIYAAAKAVDDWVSGNIDAQRQIVPIGFSQGAALAVHLLRIHPERYRAVIALSGFLASAAVPGVAPGDVRLPSLEVPVFYGYGARDSVLPKYESAALAAWLNECSWPTIKEYRTLDHAVSLEEFGDIRQWLVLHNISSGVV</sequence>
<dbReference type="PANTHER" id="PTHR10655:SF17">
    <property type="entry name" value="LYSOPHOSPHOLIPASE-LIKE PROTEIN 1"/>
    <property type="match status" value="1"/>
</dbReference>
<dbReference type="InterPro" id="IPR050565">
    <property type="entry name" value="LYPA1-2/EST-like"/>
</dbReference>
<evidence type="ECO:0000256" key="3">
    <source>
        <dbReference type="SAM" id="MobiDB-lite"/>
    </source>
</evidence>
<dbReference type="PANTHER" id="PTHR10655">
    <property type="entry name" value="LYSOPHOSPHOLIPASE-RELATED"/>
    <property type="match status" value="1"/>
</dbReference>
<evidence type="ECO:0000259" key="4">
    <source>
        <dbReference type="Pfam" id="PF02230"/>
    </source>
</evidence>
<feature type="region of interest" description="Disordered" evidence="3">
    <location>
        <begin position="1"/>
        <end position="28"/>
    </location>
</feature>
<comment type="caution">
    <text evidence="5">The sequence shown here is derived from an EMBL/GenBank/DDBJ whole genome shotgun (WGS) entry which is preliminary data.</text>
</comment>
<reference evidence="5 6" key="1">
    <citation type="journal article" date="2014" name="Appl. Environ. Microbiol.">
        <title>Genomic encyclopedia of type strains of the genus Bifidobacterium.</title>
        <authorList>
            <person name="Milani C."/>
            <person name="Lugli G.A."/>
            <person name="Duranti S."/>
            <person name="Turroni F."/>
            <person name="Bottacini F."/>
            <person name="Mangifesta M."/>
            <person name="Sanchez B."/>
            <person name="Viappiani A."/>
            <person name="Mancabelli L."/>
            <person name="Taminiau B."/>
            <person name="Delcenserie V."/>
            <person name="Barrangou R."/>
            <person name="Margolles A."/>
            <person name="van Sinderen D."/>
            <person name="Ventura M."/>
        </authorList>
    </citation>
    <scope>NUCLEOTIDE SEQUENCE [LARGE SCALE GENOMIC DNA]</scope>
    <source>
        <strain evidence="5 6">DSM 19703</strain>
    </source>
</reference>
<keyword evidence="2" id="KW-0378">Hydrolase</keyword>
<dbReference type="STRING" id="1341695.BBOMB_1219"/>
<dbReference type="GO" id="GO:0016787">
    <property type="term" value="F:hydrolase activity"/>
    <property type="evidence" value="ECO:0007669"/>
    <property type="project" value="UniProtKB-KW"/>
</dbReference>
<protein>
    <submittedName>
        <fullName evidence="5">Phospholipase/carboxylesterase</fullName>
    </submittedName>
</protein>
<dbReference type="Pfam" id="PF02230">
    <property type="entry name" value="Abhydrolase_2"/>
    <property type="match status" value="1"/>
</dbReference>
<gene>
    <name evidence="5" type="ORF">BBOMB_1219</name>
</gene>
<comment type="similarity">
    <text evidence="1">Belongs to the AB hydrolase superfamily. AB hydrolase 2 family.</text>
</comment>
<dbReference type="InterPro" id="IPR003140">
    <property type="entry name" value="PLipase/COase/thioEstase"/>
</dbReference>
<accession>A0A086BPF2</accession>
<evidence type="ECO:0000313" key="5">
    <source>
        <dbReference type="EMBL" id="KFF31816.1"/>
    </source>
</evidence>
<keyword evidence="6" id="KW-1185">Reference proteome</keyword>
<evidence type="ECO:0000256" key="2">
    <source>
        <dbReference type="ARBA" id="ARBA00022801"/>
    </source>
</evidence>
<dbReference type="Proteomes" id="UP000028730">
    <property type="component" value="Unassembled WGS sequence"/>
</dbReference>
<feature type="domain" description="Phospholipase/carboxylesterase/thioesterase" evidence="4">
    <location>
        <begin position="61"/>
        <end position="260"/>
    </location>
</feature>
<proteinExistence type="inferred from homology"/>
<dbReference type="EMBL" id="ATLK01000001">
    <property type="protein sequence ID" value="KFF31816.1"/>
    <property type="molecule type" value="Genomic_DNA"/>
</dbReference>
<dbReference type="InterPro" id="IPR029058">
    <property type="entry name" value="AB_hydrolase_fold"/>
</dbReference>
<organism evidence="5 6">
    <name type="scientific">Bifidobacterium bombi DSM 19703</name>
    <dbReference type="NCBI Taxonomy" id="1341695"/>
    <lineage>
        <taxon>Bacteria</taxon>
        <taxon>Bacillati</taxon>
        <taxon>Actinomycetota</taxon>
        <taxon>Actinomycetes</taxon>
        <taxon>Bifidobacteriales</taxon>
        <taxon>Bifidobacteriaceae</taxon>
        <taxon>Bifidobacterium</taxon>
    </lineage>
</organism>
<dbReference type="SUPFAM" id="SSF53474">
    <property type="entry name" value="alpha/beta-Hydrolases"/>
    <property type="match status" value="1"/>
</dbReference>
<name>A0A086BPF2_9BIFI</name>
<evidence type="ECO:0000256" key="1">
    <source>
        <dbReference type="ARBA" id="ARBA00006499"/>
    </source>
</evidence>
<dbReference type="eggNOG" id="COG0400">
    <property type="taxonomic scope" value="Bacteria"/>
</dbReference>